<feature type="transmembrane region" description="Helical" evidence="5">
    <location>
        <begin position="357"/>
        <end position="379"/>
    </location>
</feature>
<dbReference type="PANTHER" id="PTHR11785:SF512">
    <property type="entry name" value="SOBREMESA, ISOFORM B"/>
    <property type="match status" value="1"/>
</dbReference>
<dbReference type="Pfam" id="PF13520">
    <property type="entry name" value="AA_permease_2"/>
    <property type="match status" value="1"/>
</dbReference>
<sequence>MVATLVFADEDRSYIQKKFPIFEKHIFTPPMQQPRTRNELFKILGVGFGVAVTVGGTIGTGILRKPGPIAAQLGDPALIMALWVGVSLYAFLGTLCTIELGTSVPRAGAWYVYAQRAFGNYAGFVVGINSWLGTCSALGFGVYTMSEYLALLIPSLAGNEPYVAAAILLSLTVIHWIGLALASSFQNIMSLLKGIGLFAFVAVCYIYGNEVTLEEAQVTTSQIIKTGSWIAPVIFSLQAIFYTYDGWHTAAYFSEEDRDPSKNLPKSMIGGVLVIIAIYLLCNLAILHVLPMNDLAQSKLAAADAITLIFGEGSGKIVTLFLMISILGIVNAQLLFNPRVLYSMSRDGLFLKSGVTVNQGGTPAVAMLVTSAVAITLILIGKDATEKLSDIATFFFVLGYTSGFASLLALRKKEPNLPRPWKVPAYPFLPVLMLILSIAFLAGAIVQDLPSSQYALLFLVISYPVYLLVRKLNQ</sequence>
<dbReference type="Gene3D" id="1.20.1740.10">
    <property type="entry name" value="Amino acid/polyamine transporter I"/>
    <property type="match status" value="1"/>
</dbReference>
<gene>
    <name evidence="6" type="primary">steT</name>
    <name evidence="6" type="ORF">GCM10007423_57960</name>
</gene>
<keyword evidence="2 5" id="KW-0812">Transmembrane</keyword>
<reference evidence="7" key="1">
    <citation type="journal article" date="2019" name="Int. J. Syst. Evol. Microbiol.">
        <title>The Global Catalogue of Microorganisms (GCM) 10K type strain sequencing project: providing services to taxonomists for standard genome sequencing and annotation.</title>
        <authorList>
            <consortium name="The Broad Institute Genomics Platform"/>
            <consortium name="The Broad Institute Genome Sequencing Center for Infectious Disease"/>
            <person name="Wu L."/>
            <person name="Ma J."/>
        </authorList>
    </citation>
    <scope>NUCLEOTIDE SEQUENCE [LARGE SCALE GENOMIC DNA]</scope>
    <source>
        <strain evidence="7">CGMCC 1.15288</strain>
    </source>
</reference>
<evidence type="ECO:0000313" key="6">
    <source>
        <dbReference type="EMBL" id="GGH52964.1"/>
    </source>
</evidence>
<evidence type="ECO:0000256" key="2">
    <source>
        <dbReference type="ARBA" id="ARBA00022692"/>
    </source>
</evidence>
<accession>A0ABQ1Z7L5</accession>
<keyword evidence="4 5" id="KW-0472">Membrane</keyword>
<protein>
    <submittedName>
        <fullName evidence="6">Serine/threonine exchanger SteT</fullName>
    </submittedName>
</protein>
<feature type="transmembrane region" description="Helical" evidence="5">
    <location>
        <begin position="40"/>
        <end position="58"/>
    </location>
</feature>
<feature type="transmembrane region" description="Helical" evidence="5">
    <location>
        <begin position="162"/>
        <end position="181"/>
    </location>
</feature>
<evidence type="ECO:0000256" key="4">
    <source>
        <dbReference type="ARBA" id="ARBA00023136"/>
    </source>
</evidence>
<dbReference type="InterPro" id="IPR050598">
    <property type="entry name" value="AminoAcid_Transporter"/>
</dbReference>
<organism evidence="6 7">
    <name type="scientific">Dyadobacter endophyticus</name>
    <dbReference type="NCBI Taxonomy" id="1749036"/>
    <lineage>
        <taxon>Bacteria</taxon>
        <taxon>Pseudomonadati</taxon>
        <taxon>Bacteroidota</taxon>
        <taxon>Cytophagia</taxon>
        <taxon>Cytophagales</taxon>
        <taxon>Spirosomataceae</taxon>
        <taxon>Dyadobacter</taxon>
    </lineage>
</organism>
<dbReference type="EMBL" id="BMIA01000005">
    <property type="protein sequence ID" value="GGH52964.1"/>
    <property type="molecule type" value="Genomic_DNA"/>
</dbReference>
<feature type="transmembrane region" description="Helical" evidence="5">
    <location>
        <begin position="121"/>
        <end position="142"/>
    </location>
</feature>
<feature type="transmembrane region" description="Helical" evidence="5">
    <location>
        <begin position="452"/>
        <end position="469"/>
    </location>
</feature>
<feature type="transmembrane region" description="Helical" evidence="5">
    <location>
        <begin position="78"/>
        <end position="100"/>
    </location>
</feature>
<proteinExistence type="predicted"/>
<keyword evidence="7" id="KW-1185">Reference proteome</keyword>
<evidence type="ECO:0000256" key="5">
    <source>
        <dbReference type="SAM" id="Phobius"/>
    </source>
</evidence>
<feature type="transmembrane region" description="Helical" evidence="5">
    <location>
        <begin position="423"/>
        <end position="446"/>
    </location>
</feature>
<comment type="caution">
    <text evidence="6">The sequence shown here is derived from an EMBL/GenBank/DDBJ whole genome shotgun (WGS) entry which is preliminary data.</text>
</comment>
<feature type="transmembrane region" description="Helical" evidence="5">
    <location>
        <begin position="188"/>
        <end position="208"/>
    </location>
</feature>
<feature type="transmembrane region" description="Helical" evidence="5">
    <location>
        <begin position="228"/>
        <end position="247"/>
    </location>
</feature>
<evidence type="ECO:0000256" key="3">
    <source>
        <dbReference type="ARBA" id="ARBA00022989"/>
    </source>
</evidence>
<feature type="transmembrane region" description="Helical" evidence="5">
    <location>
        <begin position="317"/>
        <end position="336"/>
    </location>
</feature>
<dbReference type="InterPro" id="IPR002293">
    <property type="entry name" value="AA/rel_permease1"/>
</dbReference>
<evidence type="ECO:0000256" key="1">
    <source>
        <dbReference type="ARBA" id="ARBA00004141"/>
    </source>
</evidence>
<name>A0ABQ1Z7L5_9BACT</name>
<dbReference type="PIRSF" id="PIRSF006060">
    <property type="entry name" value="AA_transporter"/>
    <property type="match status" value="1"/>
</dbReference>
<feature type="transmembrane region" description="Helical" evidence="5">
    <location>
        <begin position="268"/>
        <end position="290"/>
    </location>
</feature>
<feature type="transmembrane region" description="Helical" evidence="5">
    <location>
        <begin position="391"/>
        <end position="411"/>
    </location>
</feature>
<dbReference type="Proteomes" id="UP000600214">
    <property type="component" value="Unassembled WGS sequence"/>
</dbReference>
<evidence type="ECO:0000313" key="7">
    <source>
        <dbReference type="Proteomes" id="UP000600214"/>
    </source>
</evidence>
<keyword evidence="3 5" id="KW-1133">Transmembrane helix</keyword>
<dbReference type="PANTHER" id="PTHR11785">
    <property type="entry name" value="AMINO ACID TRANSPORTER"/>
    <property type="match status" value="1"/>
</dbReference>
<comment type="subcellular location">
    <subcellularLocation>
        <location evidence="1">Membrane</location>
        <topology evidence="1">Multi-pass membrane protein</topology>
    </subcellularLocation>
</comment>